<name>A0A518RB77_9SPHN</name>
<dbReference type="InterPro" id="IPR003347">
    <property type="entry name" value="JmjC_dom"/>
</dbReference>
<evidence type="ECO:0000313" key="3">
    <source>
        <dbReference type="Proteomes" id="UP000318055"/>
    </source>
</evidence>
<gene>
    <name evidence="2" type="ORF">FPZ54_00180</name>
</gene>
<dbReference type="SUPFAM" id="SSF51197">
    <property type="entry name" value="Clavaminate synthase-like"/>
    <property type="match status" value="1"/>
</dbReference>
<dbReference type="EMBL" id="CP042239">
    <property type="protein sequence ID" value="QDX24601.1"/>
    <property type="molecule type" value="Genomic_DNA"/>
</dbReference>
<organism evidence="2 3">
    <name type="scientific">Sphingomonas suaedae</name>
    <dbReference type="NCBI Taxonomy" id="2599297"/>
    <lineage>
        <taxon>Bacteria</taxon>
        <taxon>Pseudomonadati</taxon>
        <taxon>Pseudomonadota</taxon>
        <taxon>Alphaproteobacteria</taxon>
        <taxon>Sphingomonadales</taxon>
        <taxon>Sphingomonadaceae</taxon>
        <taxon>Sphingomonas</taxon>
    </lineage>
</organism>
<dbReference type="Gene3D" id="2.60.120.10">
    <property type="entry name" value="Jelly Rolls"/>
    <property type="match status" value="1"/>
</dbReference>
<dbReference type="PROSITE" id="PS51184">
    <property type="entry name" value="JMJC"/>
    <property type="match status" value="1"/>
</dbReference>
<keyword evidence="3" id="KW-1185">Reference proteome</keyword>
<dbReference type="InterPro" id="IPR014710">
    <property type="entry name" value="RmlC-like_jellyroll"/>
</dbReference>
<dbReference type="RefSeq" id="WP_145844106.1">
    <property type="nucleotide sequence ID" value="NZ_CP042239.1"/>
</dbReference>
<dbReference type="AlphaFoldDB" id="A0A518RB77"/>
<dbReference type="KEGG" id="ssua:FPZ54_00180"/>
<protein>
    <submittedName>
        <fullName evidence="2">Cupin-like domain-containing protein</fullName>
    </submittedName>
</protein>
<dbReference type="InterPro" id="IPR041667">
    <property type="entry name" value="Cupin_8"/>
</dbReference>
<feature type="domain" description="JmjC" evidence="1">
    <location>
        <begin position="107"/>
        <end position="270"/>
    </location>
</feature>
<evidence type="ECO:0000313" key="2">
    <source>
        <dbReference type="EMBL" id="QDX24601.1"/>
    </source>
</evidence>
<evidence type="ECO:0000259" key="1">
    <source>
        <dbReference type="PROSITE" id="PS51184"/>
    </source>
</evidence>
<dbReference type="Pfam" id="PF13621">
    <property type="entry name" value="Cupin_8"/>
    <property type="match status" value="1"/>
</dbReference>
<dbReference type="PANTHER" id="PTHR12461:SF105">
    <property type="entry name" value="HYPOXIA-INDUCIBLE FACTOR 1-ALPHA INHIBITOR"/>
    <property type="match status" value="1"/>
</dbReference>
<reference evidence="2 3" key="1">
    <citation type="submission" date="2019-07" db="EMBL/GenBank/DDBJ databases">
        <title>Sphingomonas alkalisoli sp. nov., isolated from rhizosphere soil of Suaedae salsa.</title>
        <authorList>
            <person name="Zhang H."/>
            <person name="Xu L."/>
            <person name="Zhang J.-X."/>
            <person name="Sun J.-Q."/>
        </authorList>
    </citation>
    <scope>NUCLEOTIDE SEQUENCE [LARGE SCALE GENOMIC DNA]</scope>
    <source>
        <strain evidence="2 3">XS-10</strain>
    </source>
</reference>
<dbReference type="Proteomes" id="UP000318055">
    <property type="component" value="Chromosome"/>
</dbReference>
<dbReference type="SMART" id="SM00558">
    <property type="entry name" value="JmjC"/>
    <property type="match status" value="1"/>
</dbReference>
<sequence length="335" mass="36575">MTDAVAIAGAEALSDPTAFRERVMGAGKPVMLPGAASAWPLLAQPGARDIIAALREFDAGREAGLFVGAPETGGRYYYDATLSGFNFAQESMVCGAGLQRILDSANASGGETLYMGSLPSERYFPGVEALTPLPFVPATIRPRFWIGHASSIACHYDMMDNVACVAAGRRRFTLYPPQAIGDLYVGPVDHTMAGQPVALAVDSAPGDPRFPRFEAIRDQALVAELGPGDAIYIPKLWWHKVEALDDVNVLVNFWWDGFASGPDQPYAAMLLAMIAIAERPEAERAAWRAWFDHYVFRPDGHPLEFLPDERRGILGKLGEGNYQRIRTMVMRMLRG</sequence>
<dbReference type="PANTHER" id="PTHR12461">
    <property type="entry name" value="HYPOXIA-INDUCIBLE FACTOR 1 ALPHA INHIBITOR-RELATED"/>
    <property type="match status" value="1"/>
</dbReference>
<accession>A0A518RB77</accession>
<dbReference type="OrthoDB" id="479699at2"/>
<proteinExistence type="predicted"/>